<dbReference type="EMBL" id="FOVH01000001">
    <property type="protein sequence ID" value="SFN29526.1"/>
    <property type="molecule type" value="Genomic_DNA"/>
</dbReference>
<evidence type="ECO:0000313" key="3">
    <source>
        <dbReference type="EMBL" id="SFN29526.1"/>
    </source>
</evidence>
<dbReference type="RefSeq" id="WP_075020020.1">
    <property type="nucleotide sequence ID" value="NZ_FOVH01000001.1"/>
</dbReference>
<feature type="compositionally biased region" description="Low complexity" evidence="2">
    <location>
        <begin position="50"/>
        <end position="70"/>
    </location>
</feature>
<evidence type="ECO:0000256" key="2">
    <source>
        <dbReference type="SAM" id="MobiDB-lite"/>
    </source>
</evidence>
<feature type="coiled-coil region" evidence="1">
    <location>
        <begin position="296"/>
        <end position="344"/>
    </location>
</feature>
<feature type="coiled-coil region" evidence="1">
    <location>
        <begin position="226"/>
        <end position="267"/>
    </location>
</feature>
<keyword evidence="1" id="KW-0175">Coiled coil</keyword>
<feature type="region of interest" description="Disordered" evidence="2">
    <location>
        <begin position="387"/>
        <end position="468"/>
    </location>
</feature>
<dbReference type="STRING" id="1993.SAMN04489713_1011034"/>
<dbReference type="AlphaFoldDB" id="A0A1I4XV23"/>
<feature type="region of interest" description="Disordered" evidence="2">
    <location>
        <begin position="1"/>
        <end position="96"/>
    </location>
</feature>
<feature type="compositionally biased region" description="Basic and acidic residues" evidence="2">
    <location>
        <begin position="387"/>
        <end position="402"/>
    </location>
</feature>
<name>A0A1I4XV23_9ACTN</name>
<dbReference type="InParanoid" id="A0A1I4XV23"/>
<protein>
    <recommendedName>
        <fullName evidence="5">Chromosome segregation ATPase</fullName>
    </recommendedName>
</protein>
<sequence>MEDQKVAPIDNVAPTPAATTQTDLPVITDPAAYAEGDPAPSGGQVEGVDAARASADAAALLQAASDAARSPARRADPPADPTTRAGAGQPPAAEDDRAGIARLGDPVAVWPCAGCGRPVPQPVRGARTVRYCQDGDGACEKAALASRERGLESPGLTGQVAWTWEMVDRLEGLADRLAGSLMSELSVAGVERRLADVRAEAAGQVAIAQRERDESHQQAQLAWRETATARARAEAAEQEAASARAEAKRLAAELDAARQERQEAKDGADGDRAARLAAERERDRMASREGELLASLESARAELVALHGRLSEAETLVEGQRVEADAATRAAEDLRSAVRDAEAKRGQAVADRDQIQARARELEQHTWQLTRTADELRAAVRALTAERDAARAEADRARRRVDALTATADGRPEPGPRPPVDREPPTGLHALPPMNGSLLDIGGDPLATDPLRHNGHNGYSGHRLPYAG</sequence>
<proteinExistence type="predicted"/>
<gene>
    <name evidence="3" type="ORF">SAMN04489713_1011034</name>
</gene>
<feature type="compositionally biased region" description="Basic and acidic residues" evidence="2">
    <location>
        <begin position="410"/>
        <end position="424"/>
    </location>
</feature>
<dbReference type="OrthoDB" id="4339176at2"/>
<evidence type="ECO:0000256" key="1">
    <source>
        <dbReference type="SAM" id="Coils"/>
    </source>
</evidence>
<dbReference type="Proteomes" id="UP000183413">
    <property type="component" value="Unassembled WGS sequence"/>
</dbReference>
<keyword evidence="4" id="KW-1185">Reference proteome</keyword>
<accession>A0A1I4XV23</accession>
<evidence type="ECO:0008006" key="5">
    <source>
        <dbReference type="Google" id="ProtNLM"/>
    </source>
</evidence>
<evidence type="ECO:0000313" key="4">
    <source>
        <dbReference type="Proteomes" id="UP000183413"/>
    </source>
</evidence>
<reference evidence="3 4" key="1">
    <citation type="submission" date="2016-10" db="EMBL/GenBank/DDBJ databases">
        <authorList>
            <person name="de Groot N.N."/>
        </authorList>
    </citation>
    <scope>NUCLEOTIDE SEQUENCE [LARGE SCALE GENOMIC DNA]</scope>
    <source>
        <strain evidence="3 4">DSM 43067</strain>
    </source>
</reference>
<organism evidence="3 4">
    <name type="scientific">Actinomadura madurae</name>
    <dbReference type="NCBI Taxonomy" id="1993"/>
    <lineage>
        <taxon>Bacteria</taxon>
        <taxon>Bacillati</taxon>
        <taxon>Actinomycetota</taxon>
        <taxon>Actinomycetes</taxon>
        <taxon>Streptosporangiales</taxon>
        <taxon>Thermomonosporaceae</taxon>
        <taxon>Actinomadura</taxon>
    </lineage>
</organism>
<dbReference type="eggNOG" id="ENOG503303C">
    <property type="taxonomic scope" value="Bacteria"/>
</dbReference>